<gene>
    <name evidence="3" type="ORF">RISW2_08700</name>
</gene>
<dbReference type="eggNOG" id="COG0789">
    <property type="taxonomic scope" value="Bacteria"/>
</dbReference>
<dbReference type="AlphaFoldDB" id="X7F6D2"/>
<proteinExistence type="predicted"/>
<feature type="compositionally biased region" description="Acidic residues" evidence="1">
    <location>
        <begin position="235"/>
        <end position="251"/>
    </location>
</feature>
<feature type="domain" description="HTH merR-type" evidence="2">
    <location>
        <begin position="10"/>
        <end position="78"/>
    </location>
</feature>
<dbReference type="InterPro" id="IPR000551">
    <property type="entry name" value="MerR-type_HTH_dom"/>
</dbReference>
<sequence length="299" mass="31671">MTKSPDAFRTISEVAEWLDTPAHVLRFWESKFAQVKPVKRAGGRRYYRPADMELLGGIKKLLHDDGMTIKGVQKILSERGIKAVAALSQPVDPGAVDTTSEEAPLLEDAEPEVPVTTSEDDVADFAAPPEEPATDTVVPFVPPRAEPPAREEDDVLTEAPVAEDPAEWSEPQAPAEHRADAPQGPADVGGDDEAAPRPVSMQGDLFAAAPQGGDLPSFLQTPFSVRLSDDRAAGEAEDAAAPDAAEADMPETADAVAGDVDPPPVPGVLAHLARIRRLDTRQAEAIAPLAARLRARVGA</sequence>
<dbReference type="RefSeq" id="WP_043772187.1">
    <property type="nucleotide sequence ID" value="NZ_JAME01000020.1"/>
</dbReference>
<protein>
    <submittedName>
        <fullName evidence="3">Trancriptional regulator, MerR family</fullName>
    </submittedName>
</protein>
<evidence type="ECO:0000259" key="2">
    <source>
        <dbReference type="PROSITE" id="PS50937"/>
    </source>
</evidence>
<dbReference type="SMART" id="SM00422">
    <property type="entry name" value="HTH_MERR"/>
    <property type="match status" value="1"/>
</dbReference>
<dbReference type="GO" id="GO:0003677">
    <property type="term" value="F:DNA binding"/>
    <property type="evidence" value="ECO:0007669"/>
    <property type="project" value="InterPro"/>
</dbReference>
<dbReference type="Gene3D" id="1.10.1660.10">
    <property type="match status" value="1"/>
</dbReference>
<feature type="region of interest" description="Disordered" evidence="1">
    <location>
        <begin position="92"/>
        <end position="263"/>
    </location>
</feature>
<dbReference type="PROSITE" id="PS50937">
    <property type="entry name" value="HTH_MERR_2"/>
    <property type="match status" value="1"/>
</dbReference>
<keyword evidence="4" id="KW-1185">Reference proteome</keyword>
<dbReference type="GO" id="GO:0006355">
    <property type="term" value="P:regulation of DNA-templated transcription"/>
    <property type="evidence" value="ECO:0007669"/>
    <property type="project" value="InterPro"/>
</dbReference>
<dbReference type="EMBL" id="JAME01000020">
    <property type="protein sequence ID" value="ETX28365.1"/>
    <property type="molecule type" value="Genomic_DNA"/>
</dbReference>
<dbReference type="STRING" id="1449351.RISW2_08700"/>
<evidence type="ECO:0000313" key="3">
    <source>
        <dbReference type="EMBL" id="ETX28365.1"/>
    </source>
</evidence>
<organism evidence="3 4">
    <name type="scientific">Roseivivax isoporae LMG 25204</name>
    <dbReference type="NCBI Taxonomy" id="1449351"/>
    <lineage>
        <taxon>Bacteria</taxon>
        <taxon>Pseudomonadati</taxon>
        <taxon>Pseudomonadota</taxon>
        <taxon>Alphaproteobacteria</taxon>
        <taxon>Rhodobacterales</taxon>
        <taxon>Roseobacteraceae</taxon>
        <taxon>Roseivivax</taxon>
    </lineage>
</organism>
<dbReference type="SUPFAM" id="SSF46955">
    <property type="entry name" value="Putative DNA-binding domain"/>
    <property type="match status" value="1"/>
</dbReference>
<dbReference type="PATRIC" id="fig|1449351.3.peg.2797"/>
<comment type="caution">
    <text evidence="3">The sequence shown here is derived from an EMBL/GenBank/DDBJ whole genome shotgun (WGS) entry which is preliminary data.</text>
</comment>
<reference evidence="3 4" key="1">
    <citation type="submission" date="2014-01" db="EMBL/GenBank/DDBJ databases">
        <title>Roseivivax isoporae LMG 25204 Genome Sequencing.</title>
        <authorList>
            <person name="Lai Q."/>
            <person name="Li G."/>
            <person name="Shao Z."/>
        </authorList>
    </citation>
    <scope>NUCLEOTIDE SEQUENCE [LARGE SCALE GENOMIC DNA]</scope>
    <source>
        <strain evidence="3 4">LMG 25204</strain>
    </source>
</reference>
<evidence type="ECO:0000313" key="4">
    <source>
        <dbReference type="Proteomes" id="UP000023430"/>
    </source>
</evidence>
<name>X7F6D2_9RHOB</name>
<accession>X7F6D2</accession>
<evidence type="ECO:0000256" key="1">
    <source>
        <dbReference type="SAM" id="MobiDB-lite"/>
    </source>
</evidence>
<dbReference type="Proteomes" id="UP000023430">
    <property type="component" value="Unassembled WGS sequence"/>
</dbReference>
<dbReference type="InterPro" id="IPR009061">
    <property type="entry name" value="DNA-bd_dom_put_sf"/>
</dbReference>
<dbReference type="Pfam" id="PF13411">
    <property type="entry name" value="MerR_1"/>
    <property type="match status" value="1"/>
</dbReference>
<dbReference type="CDD" id="cd04765">
    <property type="entry name" value="HTH_MlrA-like_sg2"/>
    <property type="match status" value="1"/>
</dbReference>